<dbReference type="InterPro" id="IPR048015">
    <property type="entry name" value="NTP-PPase_MazG-like_N"/>
</dbReference>
<accession>A0A419TCF1</accession>
<evidence type="ECO:0000259" key="1">
    <source>
        <dbReference type="Pfam" id="PF03819"/>
    </source>
</evidence>
<dbReference type="SUPFAM" id="SSF101386">
    <property type="entry name" value="all-alpha NTP pyrophosphatases"/>
    <property type="match status" value="1"/>
</dbReference>
<dbReference type="GO" id="GO:0006203">
    <property type="term" value="P:dGTP catabolic process"/>
    <property type="evidence" value="ECO:0007669"/>
    <property type="project" value="TreeGrafter"/>
</dbReference>
<keyword evidence="2" id="KW-0378">Hydrolase</keyword>
<dbReference type="GO" id="GO:0046081">
    <property type="term" value="P:dUTP catabolic process"/>
    <property type="evidence" value="ECO:0007669"/>
    <property type="project" value="TreeGrafter"/>
</dbReference>
<sequence length="130" mass="15030">MHTFDDLVNITNKLRSKDGCPWDKEQTHESLKQYLLEEAGEVIEAIDHNDQENLCEELGDILFQVMIHSQIAKENQSFTIDDVVNGICEKMIRRHPHVFGDKKVISSEEGEALWKAIKLQEKARQKSEKP</sequence>
<dbReference type="GO" id="GO:0047429">
    <property type="term" value="F:nucleoside triphosphate diphosphatase activity"/>
    <property type="evidence" value="ECO:0007669"/>
    <property type="project" value="TreeGrafter"/>
</dbReference>
<keyword evidence="3" id="KW-1185">Reference proteome</keyword>
<proteinExistence type="predicted"/>
<dbReference type="EMBL" id="MCIA01000001">
    <property type="protein sequence ID" value="RKD35160.1"/>
    <property type="molecule type" value="Genomic_DNA"/>
</dbReference>
<name>A0A419TCF1_9FIRM</name>
<dbReference type="GO" id="GO:0046047">
    <property type="term" value="P:TTP catabolic process"/>
    <property type="evidence" value="ECO:0007669"/>
    <property type="project" value="TreeGrafter"/>
</dbReference>
<dbReference type="InterPro" id="IPR011551">
    <property type="entry name" value="NTP_PyrPHydrolase_MazG"/>
</dbReference>
<comment type="caution">
    <text evidence="2">The sequence shown here is derived from an EMBL/GenBank/DDBJ whole genome shotgun (WGS) entry which is preliminary data.</text>
</comment>
<dbReference type="InterPro" id="IPR004518">
    <property type="entry name" value="MazG-like_dom"/>
</dbReference>
<evidence type="ECO:0000313" key="2">
    <source>
        <dbReference type="EMBL" id="RKD35160.1"/>
    </source>
</evidence>
<evidence type="ECO:0000313" key="3">
    <source>
        <dbReference type="Proteomes" id="UP000284277"/>
    </source>
</evidence>
<dbReference type="GO" id="GO:0046052">
    <property type="term" value="P:UTP catabolic process"/>
    <property type="evidence" value="ECO:0007669"/>
    <property type="project" value="TreeGrafter"/>
</dbReference>
<dbReference type="GO" id="GO:0006950">
    <property type="term" value="P:response to stress"/>
    <property type="evidence" value="ECO:0007669"/>
    <property type="project" value="UniProtKB-ARBA"/>
</dbReference>
<dbReference type="Gene3D" id="1.10.287.1080">
    <property type="entry name" value="MazG-like"/>
    <property type="match status" value="1"/>
</dbReference>
<dbReference type="PANTHER" id="PTHR30522">
    <property type="entry name" value="NUCLEOSIDE TRIPHOSPHATE PYROPHOSPHOHYDROLASE"/>
    <property type="match status" value="1"/>
</dbReference>
<dbReference type="Proteomes" id="UP000284277">
    <property type="component" value="Unassembled WGS sequence"/>
</dbReference>
<gene>
    <name evidence="2" type="ORF">BET01_02130</name>
</gene>
<dbReference type="CDD" id="cd11528">
    <property type="entry name" value="NTP-PPase_MazG_Nterm"/>
    <property type="match status" value="1"/>
</dbReference>
<dbReference type="FunFam" id="1.10.287.1080:FF:000001">
    <property type="entry name" value="Nucleoside triphosphate pyrophosphohydrolase"/>
    <property type="match status" value="1"/>
</dbReference>
<dbReference type="OrthoDB" id="9808939at2"/>
<dbReference type="Pfam" id="PF03819">
    <property type="entry name" value="MazG"/>
    <property type="match status" value="1"/>
</dbReference>
<organism evidence="2 3">
    <name type="scientific">Lacrimispora algidixylanolytica</name>
    <dbReference type="NCBI Taxonomy" id="94868"/>
    <lineage>
        <taxon>Bacteria</taxon>
        <taxon>Bacillati</taxon>
        <taxon>Bacillota</taxon>
        <taxon>Clostridia</taxon>
        <taxon>Lachnospirales</taxon>
        <taxon>Lachnospiraceae</taxon>
        <taxon>Lacrimispora</taxon>
    </lineage>
</organism>
<protein>
    <submittedName>
        <fullName evidence="2">Nucleotide pyrophosphohydrolase</fullName>
    </submittedName>
</protein>
<dbReference type="GO" id="GO:0046076">
    <property type="term" value="P:dTTP catabolic process"/>
    <property type="evidence" value="ECO:0007669"/>
    <property type="project" value="TreeGrafter"/>
</dbReference>
<feature type="domain" description="NTP pyrophosphohydrolase MazG-like" evidence="1">
    <location>
        <begin position="26"/>
        <end position="99"/>
    </location>
</feature>
<dbReference type="AlphaFoldDB" id="A0A419TCF1"/>
<reference evidence="2 3" key="1">
    <citation type="submission" date="2016-08" db="EMBL/GenBank/DDBJ databases">
        <title>A new outlook on sporulation: Clostridium algidixylanolyticum.</title>
        <authorList>
            <person name="Poppleton D.I."/>
            <person name="Gribaldo S."/>
        </authorList>
    </citation>
    <scope>NUCLEOTIDE SEQUENCE [LARGE SCALE GENOMIC DNA]</scope>
    <source>
        <strain evidence="2 3">SPL73</strain>
    </source>
</reference>
<dbReference type="NCBIfam" id="TIGR00444">
    <property type="entry name" value="mazG"/>
    <property type="match status" value="1"/>
</dbReference>
<dbReference type="RefSeq" id="WP_120195101.1">
    <property type="nucleotide sequence ID" value="NZ_MCIA01000001.1"/>
</dbReference>
<dbReference type="GO" id="GO:0046061">
    <property type="term" value="P:dATP catabolic process"/>
    <property type="evidence" value="ECO:0007669"/>
    <property type="project" value="TreeGrafter"/>
</dbReference>
<dbReference type="PANTHER" id="PTHR30522:SF0">
    <property type="entry name" value="NUCLEOSIDE TRIPHOSPHATE PYROPHOSPHOHYDROLASE"/>
    <property type="match status" value="1"/>
</dbReference>